<dbReference type="Pfam" id="PF00059">
    <property type="entry name" value="Lectin_C"/>
    <property type="match status" value="1"/>
</dbReference>
<dbReference type="SMART" id="SM00034">
    <property type="entry name" value="CLECT"/>
    <property type="match status" value="1"/>
</dbReference>
<gene>
    <name evidence="4" type="ORF">ACJMK2_008287</name>
</gene>
<reference evidence="4 5" key="1">
    <citation type="submission" date="2024-11" db="EMBL/GenBank/DDBJ databases">
        <title>Chromosome-level genome assembly of the freshwater bivalve Anodonta woodiana.</title>
        <authorList>
            <person name="Chen X."/>
        </authorList>
    </citation>
    <scope>NUCLEOTIDE SEQUENCE [LARGE SCALE GENOMIC DNA]</scope>
    <source>
        <strain evidence="4">MN2024</strain>
        <tissue evidence="4">Gills</tissue>
    </source>
</reference>
<dbReference type="Gene3D" id="3.10.100.10">
    <property type="entry name" value="Mannose-Binding Protein A, subunit A"/>
    <property type="match status" value="1"/>
</dbReference>
<feature type="domain" description="C-type lectin" evidence="3">
    <location>
        <begin position="56"/>
        <end position="187"/>
    </location>
</feature>
<accession>A0ABD3VMP8</accession>
<keyword evidence="5" id="KW-1185">Reference proteome</keyword>
<dbReference type="EMBL" id="JBJQND010000011">
    <property type="protein sequence ID" value="KAL3862308.1"/>
    <property type="molecule type" value="Genomic_DNA"/>
</dbReference>
<evidence type="ECO:0000256" key="2">
    <source>
        <dbReference type="SAM" id="SignalP"/>
    </source>
</evidence>
<organism evidence="4 5">
    <name type="scientific">Sinanodonta woodiana</name>
    <name type="common">Chinese pond mussel</name>
    <name type="synonym">Anodonta woodiana</name>
    <dbReference type="NCBI Taxonomy" id="1069815"/>
    <lineage>
        <taxon>Eukaryota</taxon>
        <taxon>Metazoa</taxon>
        <taxon>Spiralia</taxon>
        <taxon>Lophotrochozoa</taxon>
        <taxon>Mollusca</taxon>
        <taxon>Bivalvia</taxon>
        <taxon>Autobranchia</taxon>
        <taxon>Heteroconchia</taxon>
        <taxon>Palaeoheterodonta</taxon>
        <taxon>Unionida</taxon>
        <taxon>Unionoidea</taxon>
        <taxon>Unionidae</taxon>
        <taxon>Unioninae</taxon>
        <taxon>Sinanodonta</taxon>
    </lineage>
</organism>
<dbReference type="InterPro" id="IPR016186">
    <property type="entry name" value="C-type_lectin-like/link_sf"/>
</dbReference>
<dbReference type="SUPFAM" id="SSF56436">
    <property type="entry name" value="C-type lectin-like"/>
    <property type="match status" value="1"/>
</dbReference>
<keyword evidence="2" id="KW-0732">Signal</keyword>
<comment type="caution">
    <text evidence="4">The sequence shown here is derived from an EMBL/GenBank/DDBJ whole genome shotgun (WGS) entry which is preliminary data.</text>
</comment>
<name>A0ABD3VMP8_SINWO</name>
<evidence type="ECO:0000313" key="4">
    <source>
        <dbReference type="EMBL" id="KAL3862308.1"/>
    </source>
</evidence>
<dbReference type="AlphaFoldDB" id="A0ABD3VMP8"/>
<proteinExistence type="predicted"/>
<evidence type="ECO:0000259" key="3">
    <source>
        <dbReference type="SMART" id="SM00034"/>
    </source>
</evidence>
<dbReference type="CDD" id="cd00037">
    <property type="entry name" value="CLECT"/>
    <property type="match status" value="1"/>
</dbReference>
<feature type="transmembrane region" description="Helical" evidence="1">
    <location>
        <begin position="27"/>
        <end position="50"/>
    </location>
</feature>
<dbReference type="InterPro" id="IPR016187">
    <property type="entry name" value="CTDL_fold"/>
</dbReference>
<feature type="chain" id="PRO_5044877900" description="C-type lectin domain-containing protein" evidence="2">
    <location>
        <begin position="23"/>
        <end position="192"/>
    </location>
</feature>
<feature type="signal peptide" evidence="2">
    <location>
        <begin position="1"/>
        <end position="22"/>
    </location>
</feature>
<sequence>MNIVQLGFLCMTLSALAGVVFSQQNGFLGGFGGFSGIFGLIILLVFIAAISRRPRCPSNYTAISPQSSTCIQAFTTGKSFADARTACQSDGGDLLGLDLLTFDMVREFADANKGSGPCDFWVGATEAASGVWSGSNGNAISTLGGLFFETGTDYDDNAANECGILDATRSFFLYGSTCTDLKCYICQKNKIN</sequence>
<keyword evidence="1" id="KW-1133">Transmembrane helix</keyword>
<evidence type="ECO:0000256" key="1">
    <source>
        <dbReference type="SAM" id="Phobius"/>
    </source>
</evidence>
<protein>
    <recommendedName>
        <fullName evidence="3">C-type lectin domain-containing protein</fullName>
    </recommendedName>
</protein>
<dbReference type="Proteomes" id="UP001634394">
    <property type="component" value="Unassembled WGS sequence"/>
</dbReference>
<evidence type="ECO:0000313" key="5">
    <source>
        <dbReference type="Proteomes" id="UP001634394"/>
    </source>
</evidence>
<keyword evidence="1" id="KW-0812">Transmembrane</keyword>
<keyword evidence="1" id="KW-0472">Membrane</keyword>
<dbReference type="InterPro" id="IPR001304">
    <property type="entry name" value="C-type_lectin-like"/>
</dbReference>